<evidence type="ECO:0000256" key="1">
    <source>
        <dbReference type="SAM" id="MobiDB-lite"/>
    </source>
</evidence>
<evidence type="ECO:0000313" key="2">
    <source>
        <dbReference type="EMBL" id="KKK52531.1"/>
    </source>
</evidence>
<dbReference type="EMBL" id="LAZR01066972">
    <property type="protein sequence ID" value="KKK52531.1"/>
    <property type="molecule type" value="Genomic_DNA"/>
</dbReference>
<feature type="non-terminal residue" evidence="2">
    <location>
        <position position="41"/>
    </location>
</feature>
<organism evidence="2">
    <name type="scientific">marine sediment metagenome</name>
    <dbReference type="NCBI Taxonomy" id="412755"/>
    <lineage>
        <taxon>unclassified sequences</taxon>
        <taxon>metagenomes</taxon>
        <taxon>ecological metagenomes</taxon>
    </lineage>
</organism>
<dbReference type="AlphaFoldDB" id="A0A0F8YWZ2"/>
<feature type="region of interest" description="Disordered" evidence="1">
    <location>
        <begin position="1"/>
        <end position="21"/>
    </location>
</feature>
<accession>A0A0F8YWZ2</accession>
<comment type="caution">
    <text evidence="2">The sequence shown here is derived from an EMBL/GenBank/DDBJ whole genome shotgun (WGS) entry which is preliminary data.</text>
</comment>
<gene>
    <name evidence="2" type="ORF">LCGC14_3104020</name>
</gene>
<sequence length="41" mass="4424">MGFQIEDATGTGTGARVDHDNRLQVASVATTSDQHINEHNE</sequence>
<protein>
    <submittedName>
        <fullName evidence="2">Uncharacterized protein</fullName>
    </submittedName>
</protein>
<proteinExistence type="predicted"/>
<name>A0A0F8YWZ2_9ZZZZ</name>
<reference evidence="2" key="1">
    <citation type="journal article" date="2015" name="Nature">
        <title>Complex archaea that bridge the gap between prokaryotes and eukaryotes.</title>
        <authorList>
            <person name="Spang A."/>
            <person name="Saw J.H."/>
            <person name="Jorgensen S.L."/>
            <person name="Zaremba-Niedzwiedzka K."/>
            <person name="Martijn J."/>
            <person name="Lind A.E."/>
            <person name="van Eijk R."/>
            <person name="Schleper C."/>
            <person name="Guy L."/>
            <person name="Ettema T.J."/>
        </authorList>
    </citation>
    <scope>NUCLEOTIDE SEQUENCE</scope>
</reference>